<dbReference type="OrthoDB" id="292277at2"/>
<evidence type="ECO:0000259" key="2">
    <source>
        <dbReference type="PROSITE" id="PS51782"/>
    </source>
</evidence>
<reference evidence="3 4" key="1">
    <citation type="submission" date="2019-02" db="EMBL/GenBank/DDBJ databases">
        <title>Deep-cultivation of Planctomycetes and their phenomic and genomic characterization uncovers novel biology.</title>
        <authorList>
            <person name="Wiegand S."/>
            <person name="Jogler M."/>
            <person name="Boedeker C."/>
            <person name="Pinto D."/>
            <person name="Vollmers J."/>
            <person name="Rivas-Marin E."/>
            <person name="Kohn T."/>
            <person name="Peeters S.H."/>
            <person name="Heuer A."/>
            <person name="Rast P."/>
            <person name="Oberbeckmann S."/>
            <person name="Bunk B."/>
            <person name="Jeske O."/>
            <person name="Meyerdierks A."/>
            <person name="Storesund J.E."/>
            <person name="Kallscheuer N."/>
            <person name="Luecker S."/>
            <person name="Lage O.M."/>
            <person name="Pohl T."/>
            <person name="Merkel B.J."/>
            <person name="Hornburger P."/>
            <person name="Mueller R.-W."/>
            <person name="Bruemmer F."/>
            <person name="Labrenz M."/>
            <person name="Spormann A.M."/>
            <person name="Op den Camp H."/>
            <person name="Overmann J."/>
            <person name="Amann R."/>
            <person name="Jetten M.S.M."/>
            <person name="Mascher T."/>
            <person name="Medema M.H."/>
            <person name="Devos D.P."/>
            <person name="Kaster A.-K."/>
            <person name="Ovreas L."/>
            <person name="Rohde M."/>
            <person name="Galperin M.Y."/>
            <person name="Jogler C."/>
        </authorList>
    </citation>
    <scope>NUCLEOTIDE SEQUENCE [LARGE SCALE GENOMIC DNA]</scope>
    <source>
        <strain evidence="3 4">Pla110</strain>
    </source>
</reference>
<dbReference type="Pfam" id="PF01476">
    <property type="entry name" value="LysM"/>
    <property type="match status" value="1"/>
</dbReference>
<organism evidence="3 4">
    <name type="scientific">Polystyrenella longa</name>
    <dbReference type="NCBI Taxonomy" id="2528007"/>
    <lineage>
        <taxon>Bacteria</taxon>
        <taxon>Pseudomonadati</taxon>
        <taxon>Planctomycetota</taxon>
        <taxon>Planctomycetia</taxon>
        <taxon>Planctomycetales</taxon>
        <taxon>Planctomycetaceae</taxon>
        <taxon>Polystyrenella</taxon>
    </lineage>
</organism>
<dbReference type="Gene3D" id="3.10.350.10">
    <property type="entry name" value="LysM domain"/>
    <property type="match status" value="1"/>
</dbReference>
<feature type="region of interest" description="Disordered" evidence="1">
    <location>
        <begin position="375"/>
        <end position="445"/>
    </location>
</feature>
<feature type="compositionally biased region" description="Low complexity" evidence="1">
    <location>
        <begin position="277"/>
        <end position="290"/>
    </location>
</feature>
<dbReference type="SMART" id="SM00257">
    <property type="entry name" value="LysM"/>
    <property type="match status" value="1"/>
</dbReference>
<dbReference type="RefSeq" id="WP_144996612.1">
    <property type="nucleotide sequence ID" value="NZ_CP036281.1"/>
</dbReference>
<dbReference type="AlphaFoldDB" id="A0A518CQ45"/>
<feature type="compositionally biased region" description="Polar residues" evidence="1">
    <location>
        <begin position="108"/>
        <end position="118"/>
    </location>
</feature>
<proteinExistence type="predicted"/>
<dbReference type="KEGG" id="plon:Pla110_30860"/>
<feature type="compositionally biased region" description="Polar residues" evidence="1">
    <location>
        <begin position="165"/>
        <end position="174"/>
    </location>
</feature>
<dbReference type="Proteomes" id="UP000317178">
    <property type="component" value="Chromosome"/>
</dbReference>
<keyword evidence="4" id="KW-1185">Reference proteome</keyword>
<evidence type="ECO:0000313" key="3">
    <source>
        <dbReference type="EMBL" id="QDU81345.1"/>
    </source>
</evidence>
<feature type="compositionally biased region" description="Polar residues" evidence="1">
    <location>
        <begin position="239"/>
        <end position="258"/>
    </location>
</feature>
<evidence type="ECO:0000313" key="4">
    <source>
        <dbReference type="Proteomes" id="UP000317178"/>
    </source>
</evidence>
<feature type="compositionally biased region" description="Basic and acidic residues" evidence="1">
    <location>
        <begin position="217"/>
        <end position="235"/>
    </location>
</feature>
<sequence>MHRDKKLGLALALMVIGIGTAFCFKQDLSQLSEGSFFEGAFTGGTKTEPVAPISPSPDIDGMGNLASSTPEPRDPFNFSEPGNPERALSNGLPSSPDLDRASRRKQNDSFAHSVSKSYRSPDWNDSPGTSPAKDSRDANSNLMANSSGRELPSRNYHVPEHNSDWDSPQANHPENTTDTRDLTARTAPSGRTPSENRSSPFESETHFTAYPELLNESDQRENSYRKEPAPEEVARRQPTRQNVSDNGSQRPRLNQSIVTLDETFDPFGESIDTKPATGSSSSMGRTTSPSQYRNDAVAPREVAQTAPTARPLEERAISPLGEDTMLVHEVRRAETLSGISARYLGSAHQFMQIFEANRDVLKSPHDIRVGMKLRIPRAESSQQATQPRRQEVGAKLDPQRVSQSWHQEPVESLPEPSNPTRNEPLGPYNSNEDKFVPVRRYPFGN</sequence>
<feature type="region of interest" description="Disordered" evidence="1">
    <location>
        <begin position="47"/>
        <end position="311"/>
    </location>
</feature>
<dbReference type="InterPro" id="IPR018392">
    <property type="entry name" value="LysM"/>
</dbReference>
<dbReference type="InterPro" id="IPR036779">
    <property type="entry name" value="LysM_dom_sf"/>
</dbReference>
<evidence type="ECO:0000256" key="1">
    <source>
        <dbReference type="SAM" id="MobiDB-lite"/>
    </source>
</evidence>
<feature type="compositionally biased region" description="Basic and acidic residues" evidence="1">
    <location>
        <begin position="388"/>
        <end position="398"/>
    </location>
</feature>
<dbReference type="EMBL" id="CP036281">
    <property type="protein sequence ID" value="QDU81345.1"/>
    <property type="molecule type" value="Genomic_DNA"/>
</dbReference>
<feature type="compositionally biased region" description="Basic and acidic residues" evidence="1">
    <location>
        <begin position="97"/>
        <end position="107"/>
    </location>
</feature>
<feature type="compositionally biased region" description="Polar residues" evidence="1">
    <location>
        <begin position="138"/>
        <end position="148"/>
    </location>
</feature>
<dbReference type="PROSITE" id="PS51782">
    <property type="entry name" value="LYSM"/>
    <property type="match status" value="1"/>
</dbReference>
<protein>
    <submittedName>
        <fullName evidence="3">LysM domain/BON superfamily protein</fullName>
    </submittedName>
</protein>
<accession>A0A518CQ45</accession>
<name>A0A518CQ45_9PLAN</name>
<feature type="compositionally biased region" description="Polar residues" evidence="1">
    <location>
        <begin position="189"/>
        <end position="202"/>
    </location>
</feature>
<feature type="domain" description="LysM" evidence="2">
    <location>
        <begin position="326"/>
        <end position="375"/>
    </location>
</feature>
<gene>
    <name evidence="3" type="ORF">Pla110_30860</name>
</gene>